<feature type="transmembrane region" description="Helical" evidence="5">
    <location>
        <begin position="90"/>
        <end position="109"/>
    </location>
</feature>
<dbReference type="GO" id="GO:0008270">
    <property type="term" value="F:zinc ion binding"/>
    <property type="evidence" value="ECO:0007669"/>
    <property type="project" value="UniProtKB-KW"/>
</dbReference>
<evidence type="ECO:0000256" key="3">
    <source>
        <dbReference type="ARBA" id="ARBA00022833"/>
    </source>
</evidence>
<keyword evidence="8" id="KW-1185">Reference proteome</keyword>
<organism evidence="7 8">
    <name type="scientific">Abeliophyllum distichum</name>
    <dbReference type="NCBI Taxonomy" id="126358"/>
    <lineage>
        <taxon>Eukaryota</taxon>
        <taxon>Viridiplantae</taxon>
        <taxon>Streptophyta</taxon>
        <taxon>Embryophyta</taxon>
        <taxon>Tracheophyta</taxon>
        <taxon>Spermatophyta</taxon>
        <taxon>Magnoliopsida</taxon>
        <taxon>eudicotyledons</taxon>
        <taxon>Gunneridae</taxon>
        <taxon>Pentapetalae</taxon>
        <taxon>asterids</taxon>
        <taxon>lamiids</taxon>
        <taxon>Lamiales</taxon>
        <taxon>Oleaceae</taxon>
        <taxon>Forsythieae</taxon>
        <taxon>Abeliophyllum</taxon>
    </lineage>
</organism>
<dbReference type="Proteomes" id="UP001604336">
    <property type="component" value="Unassembled WGS sequence"/>
</dbReference>
<evidence type="ECO:0000256" key="5">
    <source>
        <dbReference type="SAM" id="Phobius"/>
    </source>
</evidence>
<keyword evidence="1" id="KW-0479">Metal-binding</keyword>
<keyword evidence="3" id="KW-0862">Zinc</keyword>
<dbReference type="PROSITE" id="PS51999">
    <property type="entry name" value="ZF_GRF"/>
    <property type="match status" value="1"/>
</dbReference>
<dbReference type="Pfam" id="PF06839">
    <property type="entry name" value="Zn_ribbon_GRF"/>
    <property type="match status" value="1"/>
</dbReference>
<keyword evidence="5" id="KW-0472">Membrane</keyword>
<evidence type="ECO:0000259" key="6">
    <source>
        <dbReference type="PROSITE" id="PS51999"/>
    </source>
</evidence>
<feature type="domain" description="GRF-type" evidence="6">
    <location>
        <begin position="18"/>
        <end position="60"/>
    </location>
</feature>
<evidence type="ECO:0000313" key="7">
    <source>
        <dbReference type="EMBL" id="KAL2533178.1"/>
    </source>
</evidence>
<dbReference type="InterPro" id="IPR010666">
    <property type="entry name" value="Znf_GRF"/>
</dbReference>
<accession>A0ABD1V9D8</accession>
<name>A0ABD1V9D8_9LAMI</name>
<keyword evidence="5" id="KW-1133">Transmembrane helix</keyword>
<evidence type="ECO:0000256" key="2">
    <source>
        <dbReference type="ARBA" id="ARBA00022771"/>
    </source>
</evidence>
<evidence type="ECO:0000256" key="4">
    <source>
        <dbReference type="PROSITE-ProRule" id="PRU01343"/>
    </source>
</evidence>
<evidence type="ECO:0000256" key="1">
    <source>
        <dbReference type="ARBA" id="ARBA00022723"/>
    </source>
</evidence>
<reference evidence="8" key="1">
    <citation type="submission" date="2024-07" db="EMBL/GenBank/DDBJ databases">
        <title>Two chromosome-level genome assemblies of Korean endemic species Abeliophyllum distichum and Forsythia ovata (Oleaceae).</title>
        <authorList>
            <person name="Jang H."/>
        </authorList>
    </citation>
    <scope>NUCLEOTIDE SEQUENCE [LARGE SCALE GENOMIC DNA]</scope>
</reference>
<keyword evidence="2 4" id="KW-0863">Zinc-finger</keyword>
<comment type="caution">
    <text evidence="7">The sequence shown here is derived from an EMBL/GenBank/DDBJ whole genome shotgun (WGS) entry which is preliminary data.</text>
</comment>
<keyword evidence="5" id="KW-0812">Transmembrane</keyword>
<dbReference type="PANTHER" id="PTHR33248">
    <property type="entry name" value="ZINC ION-BINDING PROTEIN"/>
    <property type="match status" value="1"/>
</dbReference>
<proteinExistence type="predicted"/>
<dbReference type="AlphaFoldDB" id="A0ABD1V9D8"/>
<gene>
    <name evidence="7" type="ORF">Adt_06529</name>
</gene>
<protein>
    <submittedName>
        <fullName evidence="7">GRF-type domain-containing protein</fullName>
    </submittedName>
</protein>
<evidence type="ECO:0000313" key="8">
    <source>
        <dbReference type="Proteomes" id="UP001604336"/>
    </source>
</evidence>
<dbReference type="EMBL" id="JBFOLK010000002">
    <property type="protein sequence ID" value="KAL2533178.1"/>
    <property type="molecule type" value="Genomic_DNA"/>
</dbReference>
<sequence>MVTEYVDGNAQITERTLCMCGRSTTMRTAWKENNPSRRFLGCSFYRRPNACDYFKWVDPLVQTRYKNIINGLLRNANHKDELVNKLHIKLIYHQIVLAMVVMVVLVHCVL</sequence>